<dbReference type="Proteomes" id="UP000297777">
    <property type="component" value="Unassembled WGS sequence"/>
</dbReference>
<evidence type="ECO:0000313" key="2">
    <source>
        <dbReference type="Proteomes" id="UP000297777"/>
    </source>
</evidence>
<dbReference type="OrthoDB" id="2915840at2759"/>
<reference evidence="1 2" key="1">
    <citation type="submission" date="2017-12" db="EMBL/GenBank/DDBJ databases">
        <title>Comparative genomics of Botrytis spp.</title>
        <authorList>
            <person name="Valero-Jimenez C.A."/>
            <person name="Tapia P."/>
            <person name="Veloso J."/>
            <person name="Silva-Moreno E."/>
            <person name="Staats M."/>
            <person name="Valdes J.H."/>
            <person name="Van Kan J.A.L."/>
        </authorList>
    </citation>
    <scope>NUCLEOTIDE SEQUENCE [LARGE SCALE GENOMIC DNA]</scope>
    <source>
        <strain evidence="1 2">Bt9001</strain>
    </source>
</reference>
<dbReference type="EMBL" id="PQXH01000154">
    <property type="protein sequence ID" value="TGO09788.1"/>
    <property type="molecule type" value="Genomic_DNA"/>
</dbReference>
<organism evidence="1 2">
    <name type="scientific">Botrytis tulipae</name>
    <dbReference type="NCBI Taxonomy" id="87230"/>
    <lineage>
        <taxon>Eukaryota</taxon>
        <taxon>Fungi</taxon>
        <taxon>Dikarya</taxon>
        <taxon>Ascomycota</taxon>
        <taxon>Pezizomycotina</taxon>
        <taxon>Leotiomycetes</taxon>
        <taxon>Helotiales</taxon>
        <taxon>Sclerotiniaceae</taxon>
        <taxon>Botrytis</taxon>
    </lineage>
</organism>
<keyword evidence="2" id="KW-1185">Reference proteome</keyword>
<dbReference type="AlphaFoldDB" id="A0A4Z1EH28"/>
<name>A0A4Z1EH28_9HELO</name>
<accession>A0A4Z1EH28</accession>
<protein>
    <submittedName>
        <fullName evidence="1">Uncharacterized protein</fullName>
    </submittedName>
</protein>
<proteinExistence type="predicted"/>
<gene>
    <name evidence="1" type="ORF">BTUL_0154g00110</name>
</gene>
<sequence>MVLFFLAMQSYVEWDGNSELNSFSDDRLLKLDLPRKEEKSLTMEGDEGLREKYPLLANPPNHFHRHIDTPPYRLYNGLAPLSDDSILFMYHIREGNKIFAAEAQARWAVAYFDKGLILPPMEEREKEIANWLA</sequence>
<comment type="caution">
    <text evidence="1">The sequence shown here is derived from an EMBL/GenBank/DDBJ whole genome shotgun (WGS) entry which is preliminary data.</text>
</comment>
<evidence type="ECO:0000313" key="1">
    <source>
        <dbReference type="EMBL" id="TGO09788.1"/>
    </source>
</evidence>